<dbReference type="Pfam" id="PF01066">
    <property type="entry name" value="CDP-OH_P_transf"/>
    <property type="match status" value="1"/>
</dbReference>
<evidence type="ECO:0000256" key="7">
    <source>
        <dbReference type="ARBA" id="ARBA00023098"/>
    </source>
</evidence>
<keyword evidence="4 11" id="KW-0808">Transferase</keyword>
<dbReference type="eggNOG" id="COG1183">
    <property type="taxonomic scope" value="Bacteria"/>
</dbReference>
<evidence type="ECO:0000256" key="3">
    <source>
        <dbReference type="ARBA" id="ARBA00022516"/>
    </source>
</evidence>
<name>A0A0B0EK55_9BACT</name>
<keyword evidence="3" id="KW-0444">Lipid biosynthesis</keyword>
<keyword evidence="7" id="KW-0443">Lipid metabolism</keyword>
<dbReference type="GO" id="GO:0003882">
    <property type="term" value="F:CDP-diacylglycerol-serine O-phosphatidyltransferase activity"/>
    <property type="evidence" value="ECO:0007669"/>
    <property type="project" value="UniProtKB-EC"/>
</dbReference>
<gene>
    <name evidence="13" type="primary">pssA</name>
    <name evidence="13" type="ORF">SCABRO_01935</name>
</gene>
<dbReference type="InterPro" id="IPR048254">
    <property type="entry name" value="CDP_ALCOHOL_P_TRANSF_CS"/>
</dbReference>
<keyword evidence="9" id="KW-0594">Phospholipid biosynthesis</keyword>
<comment type="caution">
    <text evidence="13">The sequence shown here is derived from an EMBL/GenBank/DDBJ whole genome shotgun (WGS) entry which is preliminary data.</text>
</comment>
<dbReference type="GO" id="GO:0016020">
    <property type="term" value="C:membrane"/>
    <property type="evidence" value="ECO:0007669"/>
    <property type="project" value="UniProtKB-SubCell"/>
</dbReference>
<evidence type="ECO:0000256" key="1">
    <source>
        <dbReference type="ARBA" id="ARBA00004141"/>
    </source>
</evidence>
<dbReference type="PANTHER" id="PTHR14269:SF61">
    <property type="entry name" value="CDP-DIACYLGLYCEROL--SERINE O-PHOSPHATIDYLTRANSFERASE"/>
    <property type="match status" value="1"/>
</dbReference>
<dbReference type="EMBL" id="JRYO01000135">
    <property type="protein sequence ID" value="KHE92376.1"/>
    <property type="molecule type" value="Genomic_DNA"/>
</dbReference>
<comment type="similarity">
    <text evidence="2 11">Belongs to the CDP-alcohol phosphatidyltransferase class-I family.</text>
</comment>
<keyword evidence="8 12" id="KW-0472">Membrane</keyword>
<evidence type="ECO:0000256" key="5">
    <source>
        <dbReference type="ARBA" id="ARBA00022692"/>
    </source>
</evidence>
<feature type="transmembrane region" description="Helical" evidence="12">
    <location>
        <begin position="221"/>
        <end position="238"/>
    </location>
</feature>
<keyword evidence="5 12" id="KW-0812">Transmembrane</keyword>
<dbReference type="InterPro" id="IPR043130">
    <property type="entry name" value="CDP-OH_PTrfase_TM_dom"/>
</dbReference>
<dbReference type="InterPro" id="IPR000462">
    <property type="entry name" value="CDP-OH_P_trans"/>
</dbReference>
<proteinExistence type="inferred from homology"/>
<reference evidence="13 14" key="1">
    <citation type="submission" date="2014-10" db="EMBL/GenBank/DDBJ databases">
        <title>Draft genome of anammox bacterium scalindua brodae, obtained using differential coverage binning of sequence data from two enrichment reactors.</title>
        <authorList>
            <person name="Speth D.R."/>
            <person name="Russ L."/>
            <person name="Kartal B."/>
            <person name="Op den Camp H.J."/>
            <person name="Dutilh B.E."/>
            <person name="Jetten M.S."/>
        </authorList>
    </citation>
    <scope>NUCLEOTIDE SEQUENCE [LARGE SCALE GENOMIC DNA]</scope>
    <source>
        <strain evidence="13">RU1</strain>
    </source>
</reference>
<evidence type="ECO:0000256" key="10">
    <source>
        <dbReference type="ARBA" id="ARBA00023264"/>
    </source>
</evidence>
<dbReference type="InterPro" id="IPR050324">
    <property type="entry name" value="CDP-alcohol_PTase-I"/>
</dbReference>
<feature type="transmembrane region" description="Helical" evidence="12">
    <location>
        <begin position="198"/>
        <end position="215"/>
    </location>
</feature>
<protein>
    <submittedName>
        <fullName evidence="13">CDP-diacylglycerol-serine O-phosphatidyltransferase</fullName>
        <ecNumber evidence="13">2.7.8.8</ecNumber>
    </submittedName>
</protein>
<dbReference type="PROSITE" id="PS00379">
    <property type="entry name" value="CDP_ALCOHOL_P_TRANSF"/>
    <property type="match status" value="1"/>
</dbReference>
<keyword evidence="6 12" id="KW-1133">Transmembrane helix</keyword>
<dbReference type="PANTHER" id="PTHR14269">
    <property type="entry name" value="CDP-DIACYLGLYCEROL--GLYCEROL-3-PHOSPHATE 3-PHOSPHATIDYLTRANSFERASE-RELATED"/>
    <property type="match status" value="1"/>
</dbReference>
<accession>A0A0B0EK55</accession>
<evidence type="ECO:0000256" key="11">
    <source>
        <dbReference type="RuleBase" id="RU003750"/>
    </source>
</evidence>
<feature type="transmembrane region" description="Helical" evidence="12">
    <location>
        <begin position="158"/>
        <end position="177"/>
    </location>
</feature>
<keyword evidence="10" id="KW-1208">Phospholipid metabolism</keyword>
<evidence type="ECO:0000256" key="12">
    <source>
        <dbReference type="SAM" id="Phobius"/>
    </source>
</evidence>
<organism evidence="13 14">
    <name type="scientific">Candidatus Scalindua brodae</name>
    <dbReference type="NCBI Taxonomy" id="237368"/>
    <lineage>
        <taxon>Bacteria</taxon>
        <taxon>Pseudomonadati</taxon>
        <taxon>Planctomycetota</taxon>
        <taxon>Candidatus Brocadiia</taxon>
        <taxon>Candidatus Brocadiales</taxon>
        <taxon>Candidatus Scalinduaceae</taxon>
        <taxon>Candidatus Scalindua</taxon>
    </lineage>
</organism>
<dbReference type="AlphaFoldDB" id="A0A0B0EK55"/>
<evidence type="ECO:0000313" key="13">
    <source>
        <dbReference type="EMBL" id="KHE92376.1"/>
    </source>
</evidence>
<feature type="transmembrane region" description="Helical" evidence="12">
    <location>
        <begin position="34"/>
        <end position="56"/>
    </location>
</feature>
<evidence type="ECO:0000256" key="4">
    <source>
        <dbReference type="ARBA" id="ARBA00022679"/>
    </source>
</evidence>
<evidence type="ECO:0000256" key="8">
    <source>
        <dbReference type="ARBA" id="ARBA00023136"/>
    </source>
</evidence>
<evidence type="ECO:0000256" key="6">
    <source>
        <dbReference type="ARBA" id="ARBA00022989"/>
    </source>
</evidence>
<evidence type="ECO:0000313" key="14">
    <source>
        <dbReference type="Proteomes" id="UP000030652"/>
    </source>
</evidence>
<dbReference type="GO" id="GO:0008654">
    <property type="term" value="P:phospholipid biosynthetic process"/>
    <property type="evidence" value="ECO:0007669"/>
    <property type="project" value="UniProtKB-KW"/>
</dbReference>
<sequence length="246" mass="26688">MATVKNYLPTIVTMGNLACGFGAIVFIINNELAYAAWLVILAMIFDGLDGQIARLTKTTIAWGAHLDTLADMITFGLVPAFLIGRLGALNAPVAVWFVCFFYTLSAAIRLAKFEFELKGSSSGSKRSKYFTGLPSTLAGGTAASLILLDSYLKTTLNIQAVSTCLPCVIFVLGILMLSKVPYVRIIDLVGSKRDPVSLLITSVLFFTLLVFFILYPSIMLALGFCVYIIIGIGKHGIFRNRAIHIT</sequence>
<dbReference type="Gene3D" id="1.20.120.1760">
    <property type="match status" value="1"/>
</dbReference>
<dbReference type="Proteomes" id="UP000030652">
    <property type="component" value="Unassembled WGS sequence"/>
</dbReference>
<feature type="transmembrane region" description="Helical" evidence="12">
    <location>
        <begin position="132"/>
        <end position="152"/>
    </location>
</feature>
<feature type="transmembrane region" description="Helical" evidence="12">
    <location>
        <begin position="7"/>
        <end position="28"/>
    </location>
</feature>
<evidence type="ECO:0000256" key="2">
    <source>
        <dbReference type="ARBA" id="ARBA00010441"/>
    </source>
</evidence>
<feature type="transmembrane region" description="Helical" evidence="12">
    <location>
        <begin position="93"/>
        <end position="111"/>
    </location>
</feature>
<comment type="subcellular location">
    <subcellularLocation>
        <location evidence="1">Membrane</location>
        <topology evidence="1">Multi-pass membrane protein</topology>
    </subcellularLocation>
</comment>
<dbReference type="EC" id="2.7.8.8" evidence="13"/>
<feature type="transmembrane region" description="Helical" evidence="12">
    <location>
        <begin position="68"/>
        <end position="87"/>
    </location>
</feature>
<evidence type="ECO:0000256" key="9">
    <source>
        <dbReference type="ARBA" id="ARBA00023209"/>
    </source>
</evidence>